<reference evidence="1 2" key="1">
    <citation type="journal article" date="2024" name="Ann. Entomol. Soc. Am.">
        <title>Genomic analyses of the southern and eastern yellowjacket wasps (Hymenoptera: Vespidae) reveal evolutionary signatures of social life.</title>
        <authorList>
            <person name="Catto M.A."/>
            <person name="Caine P.B."/>
            <person name="Orr S.E."/>
            <person name="Hunt B.G."/>
            <person name="Goodisman M.A.D."/>
        </authorList>
    </citation>
    <scope>NUCLEOTIDE SEQUENCE [LARGE SCALE GENOMIC DNA]</scope>
    <source>
        <strain evidence="1">233</strain>
        <tissue evidence="1">Head and thorax</tissue>
    </source>
</reference>
<dbReference type="AlphaFoldDB" id="A0ABD2BH64"/>
<accession>A0ABD2BH64</accession>
<name>A0ABD2BH64_VESSQ</name>
<dbReference type="Proteomes" id="UP001607302">
    <property type="component" value="Unassembled WGS sequence"/>
</dbReference>
<dbReference type="EMBL" id="JAUDFV010000096">
    <property type="protein sequence ID" value="KAL2732101.1"/>
    <property type="molecule type" value="Genomic_DNA"/>
</dbReference>
<keyword evidence="2" id="KW-1185">Reference proteome</keyword>
<evidence type="ECO:0000313" key="2">
    <source>
        <dbReference type="Proteomes" id="UP001607302"/>
    </source>
</evidence>
<sequence length="98" mass="11254">MVTAFIDTDNDINLIRADHYIKIDPLKIDGNILISKIDVKENLPEVFHTNIIQETDETVLTHVKNSKHEQFIKDTVDSYNLSKVCEVGIQMDLILMDI</sequence>
<proteinExistence type="predicted"/>
<comment type="caution">
    <text evidence="1">The sequence shown here is derived from an EMBL/GenBank/DDBJ whole genome shotgun (WGS) entry which is preliminary data.</text>
</comment>
<protein>
    <submittedName>
        <fullName evidence="1">Uncharacterized protein</fullName>
    </submittedName>
</protein>
<evidence type="ECO:0000313" key="1">
    <source>
        <dbReference type="EMBL" id="KAL2732101.1"/>
    </source>
</evidence>
<gene>
    <name evidence="1" type="ORF">V1478_004360</name>
</gene>
<organism evidence="1 2">
    <name type="scientific">Vespula squamosa</name>
    <name type="common">Southern yellow jacket</name>
    <name type="synonym">Wasp</name>
    <dbReference type="NCBI Taxonomy" id="30214"/>
    <lineage>
        <taxon>Eukaryota</taxon>
        <taxon>Metazoa</taxon>
        <taxon>Ecdysozoa</taxon>
        <taxon>Arthropoda</taxon>
        <taxon>Hexapoda</taxon>
        <taxon>Insecta</taxon>
        <taxon>Pterygota</taxon>
        <taxon>Neoptera</taxon>
        <taxon>Endopterygota</taxon>
        <taxon>Hymenoptera</taxon>
        <taxon>Apocrita</taxon>
        <taxon>Aculeata</taxon>
        <taxon>Vespoidea</taxon>
        <taxon>Vespidae</taxon>
        <taxon>Vespinae</taxon>
        <taxon>Vespula</taxon>
    </lineage>
</organism>